<dbReference type="GO" id="GO:0032259">
    <property type="term" value="P:methylation"/>
    <property type="evidence" value="ECO:0007669"/>
    <property type="project" value="UniProtKB-KW"/>
</dbReference>
<keyword evidence="1" id="KW-0489">Methyltransferase</keyword>
<keyword evidence="2" id="KW-1185">Reference proteome</keyword>
<dbReference type="HOGENOM" id="CLU_049351_0_0_1"/>
<dbReference type="Pfam" id="PF10294">
    <property type="entry name" value="Methyltransf_16"/>
    <property type="match status" value="1"/>
</dbReference>
<protein>
    <submittedName>
        <fullName evidence="1">S-adenosyl-L-methionine-dependent methyltransferase</fullName>
    </submittedName>
</protein>
<dbReference type="OMA" id="CWWSIWG"/>
<dbReference type="RefSeq" id="XP_008088758.1">
    <property type="nucleotide sequence ID" value="XM_008090567.1"/>
</dbReference>
<accession>S3CFC8</accession>
<proteinExistence type="predicted"/>
<dbReference type="Proteomes" id="UP000016922">
    <property type="component" value="Unassembled WGS sequence"/>
</dbReference>
<dbReference type="InterPro" id="IPR029063">
    <property type="entry name" value="SAM-dependent_MTases_sf"/>
</dbReference>
<name>S3CFC8_GLAL2</name>
<dbReference type="EMBL" id="KE145373">
    <property type="protein sequence ID" value="EPE24670.1"/>
    <property type="molecule type" value="Genomic_DNA"/>
</dbReference>
<reference evidence="1 2" key="1">
    <citation type="journal article" date="2013" name="BMC Genomics">
        <title>Genomics-driven discovery of the pneumocandin biosynthetic gene cluster in the fungus Glarea lozoyensis.</title>
        <authorList>
            <person name="Chen L."/>
            <person name="Yue Q."/>
            <person name="Zhang X."/>
            <person name="Xiang M."/>
            <person name="Wang C."/>
            <person name="Li S."/>
            <person name="Che Y."/>
            <person name="Ortiz-Lopez F.J."/>
            <person name="Bills G.F."/>
            <person name="Liu X."/>
            <person name="An Z."/>
        </authorList>
    </citation>
    <scope>NUCLEOTIDE SEQUENCE [LARGE SCALE GENOMIC DNA]</scope>
    <source>
        <strain evidence="2">ATCC 20868 / MF5171</strain>
    </source>
</reference>
<dbReference type="SUPFAM" id="SSF53335">
    <property type="entry name" value="S-adenosyl-L-methionine-dependent methyltransferases"/>
    <property type="match status" value="1"/>
</dbReference>
<dbReference type="GeneID" id="19467571"/>
<dbReference type="GO" id="GO:0005829">
    <property type="term" value="C:cytosol"/>
    <property type="evidence" value="ECO:0007669"/>
    <property type="project" value="TreeGrafter"/>
</dbReference>
<dbReference type="PANTHER" id="PTHR14614">
    <property type="entry name" value="HEPATOCELLULAR CARCINOMA-ASSOCIATED ANTIGEN"/>
    <property type="match status" value="1"/>
</dbReference>
<evidence type="ECO:0000313" key="2">
    <source>
        <dbReference type="Proteomes" id="UP000016922"/>
    </source>
</evidence>
<dbReference type="STRING" id="1116229.S3CFC8"/>
<keyword evidence="1" id="KW-0808">Transferase</keyword>
<evidence type="ECO:0000313" key="1">
    <source>
        <dbReference type="EMBL" id="EPE24670.1"/>
    </source>
</evidence>
<dbReference type="AlphaFoldDB" id="S3CFC8"/>
<sequence>MPPTNALDLPLLRQKPSYETLVNSLEALTIAPSTWSESEISALAEEDAAGIPRYLTSILSNAFDWLQDQTSEKSHGLLAEEQKEVLWNLASQRMTERCGRSAQGEITRTWRIAANGDHPDMDLVIREPPLTGDTLGFKTWGTAWAIAQKLTYLKTELFQHLLREPTYVNFTNENGETFTQIKRRDSLERPQILELGSGTGLLGLAAAAIWSADVIVTDLEIIQENLGYNCFQNMNIIESRGGYCAPGVLDWTDLENSEVTVADNDDKFELIMVSDPLYDSHHPALVANAIRHFIKVDEGSRVLAAVPKRDANTSRMVQEFWELMAGNGFLLIREESEICRDDWGNDGNEVTCVWGVWRLS</sequence>
<dbReference type="KEGG" id="glz:GLAREA_08523"/>
<dbReference type="PANTHER" id="PTHR14614:SF156">
    <property type="entry name" value="PROTEIN-LYSINE N-METHYLTRANSFERASE EFM2"/>
    <property type="match status" value="1"/>
</dbReference>
<dbReference type="Gene3D" id="3.40.50.150">
    <property type="entry name" value="Vaccinia Virus protein VP39"/>
    <property type="match status" value="1"/>
</dbReference>
<dbReference type="eggNOG" id="KOG2793">
    <property type="taxonomic scope" value="Eukaryota"/>
</dbReference>
<gene>
    <name evidence="1" type="ORF">GLAREA_08523</name>
</gene>
<organism evidence="1 2">
    <name type="scientific">Glarea lozoyensis (strain ATCC 20868 / MF5171)</name>
    <dbReference type="NCBI Taxonomy" id="1116229"/>
    <lineage>
        <taxon>Eukaryota</taxon>
        <taxon>Fungi</taxon>
        <taxon>Dikarya</taxon>
        <taxon>Ascomycota</taxon>
        <taxon>Pezizomycotina</taxon>
        <taxon>Leotiomycetes</taxon>
        <taxon>Helotiales</taxon>
        <taxon>Helotiaceae</taxon>
        <taxon>Glarea</taxon>
    </lineage>
</organism>
<dbReference type="OrthoDB" id="433955at2759"/>
<dbReference type="InterPro" id="IPR019410">
    <property type="entry name" value="Methyltransf_16"/>
</dbReference>
<dbReference type="GO" id="GO:0008757">
    <property type="term" value="F:S-adenosylmethionine-dependent methyltransferase activity"/>
    <property type="evidence" value="ECO:0007669"/>
    <property type="project" value="UniProtKB-ARBA"/>
</dbReference>